<dbReference type="Pfam" id="PF03466">
    <property type="entry name" value="LysR_substrate"/>
    <property type="match status" value="1"/>
</dbReference>
<dbReference type="InterPro" id="IPR036388">
    <property type="entry name" value="WH-like_DNA-bd_sf"/>
</dbReference>
<evidence type="ECO:0000313" key="6">
    <source>
        <dbReference type="EMBL" id="AYO54282.1"/>
    </source>
</evidence>
<name>A0A3G2T2T3_9GAMM</name>
<dbReference type="InterPro" id="IPR000847">
    <property type="entry name" value="LysR_HTH_N"/>
</dbReference>
<organism evidence="6 7">
    <name type="scientific">Acinetobacter wuhouensis</name>
    <dbReference type="NCBI Taxonomy" id="1879050"/>
    <lineage>
        <taxon>Bacteria</taxon>
        <taxon>Pseudomonadati</taxon>
        <taxon>Pseudomonadota</taxon>
        <taxon>Gammaproteobacteria</taxon>
        <taxon>Moraxellales</taxon>
        <taxon>Moraxellaceae</taxon>
        <taxon>Acinetobacter</taxon>
    </lineage>
</organism>
<dbReference type="Pfam" id="PF00126">
    <property type="entry name" value="HTH_1"/>
    <property type="match status" value="1"/>
</dbReference>
<dbReference type="SUPFAM" id="SSF53850">
    <property type="entry name" value="Periplasmic binding protein-like II"/>
    <property type="match status" value="1"/>
</dbReference>
<dbReference type="PANTHER" id="PTHR30537:SF72">
    <property type="entry name" value="LYSR FAMILY TRANSCRIPTIONAL REGULATOR"/>
    <property type="match status" value="1"/>
</dbReference>
<dbReference type="Gene3D" id="3.40.190.290">
    <property type="match status" value="1"/>
</dbReference>
<dbReference type="AlphaFoldDB" id="A0A3G2T2T3"/>
<dbReference type="RefSeq" id="WP_087551887.1">
    <property type="nucleotide sequence ID" value="NZ_CP033133.1"/>
</dbReference>
<dbReference type="InterPro" id="IPR058163">
    <property type="entry name" value="LysR-type_TF_proteobact-type"/>
</dbReference>
<evidence type="ECO:0000259" key="5">
    <source>
        <dbReference type="PROSITE" id="PS50931"/>
    </source>
</evidence>
<keyword evidence="2" id="KW-0805">Transcription regulation</keyword>
<dbReference type="Proteomes" id="UP000279962">
    <property type="component" value="Chromosome"/>
</dbReference>
<dbReference type="GO" id="GO:0003700">
    <property type="term" value="F:DNA-binding transcription factor activity"/>
    <property type="evidence" value="ECO:0007669"/>
    <property type="project" value="InterPro"/>
</dbReference>
<comment type="similarity">
    <text evidence="1">Belongs to the LysR transcriptional regulatory family.</text>
</comment>
<dbReference type="PANTHER" id="PTHR30537">
    <property type="entry name" value="HTH-TYPE TRANSCRIPTIONAL REGULATOR"/>
    <property type="match status" value="1"/>
</dbReference>
<dbReference type="Gene3D" id="1.10.10.10">
    <property type="entry name" value="Winged helix-like DNA-binding domain superfamily/Winged helix DNA-binding domain"/>
    <property type="match status" value="1"/>
</dbReference>
<gene>
    <name evidence="6" type="ORF">CDG68_11820</name>
</gene>
<dbReference type="FunFam" id="1.10.10.10:FF:000001">
    <property type="entry name" value="LysR family transcriptional regulator"/>
    <property type="match status" value="1"/>
</dbReference>
<dbReference type="GO" id="GO:0006351">
    <property type="term" value="P:DNA-templated transcription"/>
    <property type="evidence" value="ECO:0007669"/>
    <property type="project" value="TreeGrafter"/>
</dbReference>
<dbReference type="GO" id="GO:0043565">
    <property type="term" value="F:sequence-specific DNA binding"/>
    <property type="evidence" value="ECO:0007669"/>
    <property type="project" value="TreeGrafter"/>
</dbReference>
<keyword evidence="4" id="KW-0804">Transcription</keyword>
<protein>
    <submittedName>
        <fullName evidence="6">LysR family transcriptional regulator</fullName>
    </submittedName>
</protein>
<evidence type="ECO:0000313" key="7">
    <source>
        <dbReference type="Proteomes" id="UP000279962"/>
    </source>
</evidence>
<keyword evidence="3" id="KW-0238">DNA-binding</keyword>
<dbReference type="InterPro" id="IPR036390">
    <property type="entry name" value="WH_DNA-bd_sf"/>
</dbReference>
<evidence type="ECO:0000256" key="1">
    <source>
        <dbReference type="ARBA" id="ARBA00009437"/>
    </source>
</evidence>
<dbReference type="FunFam" id="3.40.190.290:FF:000001">
    <property type="entry name" value="Transcriptional regulator, LysR family"/>
    <property type="match status" value="1"/>
</dbReference>
<dbReference type="InterPro" id="IPR005119">
    <property type="entry name" value="LysR_subst-bd"/>
</dbReference>
<proteinExistence type="inferred from homology"/>
<sequence length="297" mass="33770">MDKLVTLNLFTRIVELKSFSLAADQLAIPRATASHAIKQLESSLNTRLLERTTRHVRTTLDGQAYYRRCKSILSELEDADSALRDIHAKPKGILRVDLHGTHATKIVLPRIADFHQKYPDIQLIMSSGDRLVDLVKEGIDCVIRAGTLQDSSLIARPLMKMPQVICASPAYLAQYGYPQTPNDLKLHHCVGFFSSSRQHSYPFELIVDGNTVQYQLQHWLSVNDAENYVISALQGTGLIQVPRYHVEDAIQNNLLVELLKDWQSPYMNVAALYPQHKQLSPRVRVFIDWLVTLYQQL</sequence>
<reference evidence="6 7" key="1">
    <citation type="submission" date="2018-10" db="EMBL/GenBank/DDBJ databases">
        <title>The complete genome of Acinetobacter wuhouensis strain WCHAW010062.</title>
        <authorList>
            <person name="Hu Y."/>
            <person name="Long H."/>
            <person name="Feng Y."/>
            <person name="Zong Z."/>
        </authorList>
    </citation>
    <scope>NUCLEOTIDE SEQUENCE [LARGE SCALE GENOMIC DNA]</scope>
    <source>
        <strain evidence="6 7">WCHAW010062</strain>
    </source>
</reference>
<dbReference type="EMBL" id="CP033133">
    <property type="protein sequence ID" value="AYO54282.1"/>
    <property type="molecule type" value="Genomic_DNA"/>
</dbReference>
<evidence type="ECO:0000256" key="4">
    <source>
        <dbReference type="ARBA" id="ARBA00023163"/>
    </source>
</evidence>
<dbReference type="PROSITE" id="PS50931">
    <property type="entry name" value="HTH_LYSR"/>
    <property type="match status" value="1"/>
</dbReference>
<evidence type="ECO:0000256" key="2">
    <source>
        <dbReference type="ARBA" id="ARBA00023015"/>
    </source>
</evidence>
<accession>A0A3G2T2T3</accession>
<evidence type="ECO:0000256" key="3">
    <source>
        <dbReference type="ARBA" id="ARBA00023125"/>
    </source>
</evidence>
<dbReference type="SUPFAM" id="SSF46785">
    <property type="entry name" value="Winged helix' DNA-binding domain"/>
    <property type="match status" value="1"/>
</dbReference>
<dbReference type="CDD" id="cd08472">
    <property type="entry name" value="PBP2_CrgA_like_3"/>
    <property type="match status" value="1"/>
</dbReference>
<feature type="domain" description="HTH lysR-type" evidence="5">
    <location>
        <begin position="1"/>
        <end position="59"/>
    </location>
</feature>